<dbReference type="PROSITE" id="PS50001">
    <property type="entry name" value="SH2"/>
    <property type="match status" value="1"/>
</dbReference>
<dbReference type="GeneID" id="103061227"/>
<dbReference type="RefSeq" id="XP_007440626.1">
    <property type="nucleotide sequence ID" value="XM_007440564.3"/>
</dbReference>
<sequence>MTSKPTYDYPEPYANPRQGAVTLHRNVSLVGRLRLTQPVWLQLGINSAAALHILQREPAGTFLVRRSNTRRCQVLCLRLLDDSSPAFVTTYCLCQERAAITLEGSDRSFPTLLHLIAFYCSVPDILPFVLRLPQPIWEASSCQELEAIAHLGLEFWNSSLNAKGSTRLTSWGSASPSPPPGVPQGPNRSQMDGGQPAGACGLPTPFLDDPSLEDVSVRRQYFKSNVKVQVSTEAVSPLSPPAAPPPPIPVGKKQKLPHPPQPHASDGKSRFSNCTFQTFSTEGGCCAARSKDS</sequence>
<evidence type="ECO:0000313" key="6">
    <source>
        <dbReference type="RefSeq" id="XP_007440628.1"/>
    </source>
</evidence>
<dbReference type="PANTHER" id="PTHR15832">
    <property type="entry name" value="SHC (SRC HOMOLOGY DOMAIN C-TERMINAL) ADAPTOR HOMOLOG"/>
    <property type="match status" value="1"/>
</dbReference>
<feature type="domain" description="SH2" evidence="3">
    <location>
        <begin position="40"/>
        <end position="136"/>
    </location>
</feature>
<dbReference type="OrthoDB" id="10013007at2759"/>
<accession>A0A9F2WF26</accession>
<dbReference type="AlphaFoldDB" id="A0A9F2WF26"/>
<protein>
    <submittedName>
        <fullName evidence="5 6">Ras and Rab interactor 1-like isoform X1</fullName>
    </submittedName>
</protein>
<dbReference type="Proteomes" id="UP000695026">
    <property type="component" value="Unplaced"/>
</dbReference>
<keyword evidence="1" id="KW-0727">SH2 domain</keyword>
<dbReference type="SUPFAM" id="SSF55550">
    <property type="entry name" value="SH2 domain"/>
    <property type="match status" value="1"/>
</dbReference>
<feature type="compositionally biased region" description="Pro residues" evidence="2">
    <location>
        <begin position="238"/>
        <end position="249"/>
    </location>
</feature>
<keyword evidence="4" id="KW-1185">Reference proteome</keyword>
<dbReference type="InterPro" id="IPR000980">
    <property type="entry name" value="SH2"/>
</dbReference>
<feature type="region of interest" description="Disordered" evidence="2">
    <location>
        <begin position="232"/>
        <end position="272"/>
    </location>
</feature>
<organism evidence="4 6">
    <name type="scientific">Python bivittatus</name>
    <name type="common">Burmese python</name>
    <name type="synonym">Python molurus bivittatus</name>
    <dbReference type="NCBI Taxonomy" id="176946"/>
    <lineage>
        <taxon>Eukaryota</taxon>
        <taxon>Metazoa</taxon>
        <taxon>Chordata</taxon>
        <taxon>Craniata</taxon>
        <taxon>Vertebrata</taxon>
        <taxon>Euteleostomi</taxon>
        <taxon>Lepidosauria</taxon>
        <taxon>Squamata</taxon>
        <taxon>Bifurcata</taxon>
        <taxon>Unidentata</taxon>
        <taxon>Episquamata</taxon>
        <taxon>Toxicofera</taxon>
        <taxon>Serpentes</taxon>
        <taxon>Henophidia</taxon>
        <taxon>Pythonidae</taxon>
        <taxon>Python</taxon>
    </lineage>
</organism>
<evidence type="ECO:0000256" key="1">
    <source>
        <dbReference type="PROSITE-ProRule" id="PRU00191"/>
    </source>
</evidence>
<dbReference type="OMA" id="WEASTCQ"/>
<feature type="region of interest" description="Disordered" evidence="2">
    <location>
        <begin position="167"/>
        <end position="205"/>
    </location>
</feature>
<dbReference type="SMART" id="SM00252">
    <property type="entry name" value="SH2"/>
    <property type="match status" value="1"/>
</dbReference>
<evidence type="ECO:0000313" key="5">
    <source>
        <dbReference type="RefSeq" id="XP_007440626.1"/>
    </source>
</evidence>
<evidence type="ECO:0000259" key="3">
    <source>
        <dbReference type="PROSITE" id="PS50001"/>
    </source>
</evidence>
<dbReference type="Gene3D" id="3.30.505.10">
    <property type="entry name" value="SH2 domain"/>
    <property type="match status" value="1"/>
</dbReference>
<proteinExistence type="predicted"/>
<dbReference type="KEGG" id="pbi:103061227"/>
<gene>
    <name evidence="5 6" type="primary">LOC103061227</name>
</gene>
<name>A0A9F2WF26_PYTBI</name>
<reference evidence="5 6" key="1">
    <citation type="submission" date="2025-04" db="UniProtKB">
        <authorList>
            <consortium name="RefSeq"/>
        </authorList>
    </citation>
    <scope>IDENTIFICATION</scope>
    <source>
        <tissue evidence="5 6">Liver</tissue>
    </source>
</reference>
<evidence type="ECO:0000313" key="4">
    <source>
        <dbReference type="Proteomes" id="UP000695026"/>
    </source>
</evidence>
<dbReference type="InterPro" id="IPR036860">
    <property type="entry name" value="SH2_dom_sf"/>
</dbReference>
<dbReference type="RefSeq" id="XP_007440628.1">
    <property type="nucleotide sequence ID" value="XM_007440566.2"/>
</dbReference>
<evidence type="ECO:0000256" key="2">
    <source>
        <dbReference type="SAM" id="MobiDB-lite"/>
    </source>
</evidence>
<dbReference type="PANTHER" id="PTHR15832:SF2">
    <property type="entry name" value="SH2 DOMAIN-CONTAINING PROTEIN"/>
    <property type="match status" value="1"/>
</dbReference>